<accession>A0AC35GHZ7</accession>
<evidence type="ECO:0000313" key="1">
    <source>
        <dbReference type="Proteomes" id="UP000887580"/>
    </source>
</evidence>
<dbReference type="Proteomes" id="UP000887580">
    <property type="component" value="Unplaced"/>
</dbReference>
<proteinExistence type="predicted"/>
<evidence type="ECO:0000313" key="2">
    <source>
        <dbReference type="WBParaSite" id="PS1159_v2.g5624.t1"/>
    </source>
</evidence>
<dbReference type="WBParaSite" id="PS1159_v2.g5624.t1">
    <property type="protein sequence ID" value="PS1159_v2.g5624.t1"/>
    <property type="gene ID" value="PS1159_v2.g5624"/>
</dbReference>
<protein>
    <submittedName>
        <fullName evidence="2">Uncharacterized protein</fullName>
    </submittedName>
</protein>
<organism evidence="1 2">
    <name type="scientific">Panagrolaimus sp. PS1159</name>
    <dbReference type="NCBI Taxonomy" id="55785"/>
    <lineage>
        <taxon>Eukaryota</taxon>
        <taxon>Metazoa</taxon>
        <taxon>Ecdysozoa</taxon>
        <taxon>Nematoda</taxon>
        <taxon>Chromadorea</taxon>
        <taxon>Rhabditida</taxon>
        <taxon>Tylenchina</taxon>
        <taxon>Panagrolaimomorpha</taxon>
        <taxon>Panagrolaimoidea</taxon>
        <taxon>Panagrolaimidae</taxon>
        <taxon>Panagrolaimus</taxon>
    </lineage>
</organism>
<reference evidence="2" key="1">
    <citation type="submission" date="2022-11" db="UniProtKB">
        <authorList>
            <consortium name="WormBaseParasite"/>
        </authorList>
    </citation>
    <scope>IDENTIFICATION</scope>
</reference>
<sequence>EKPDLTKFPQIIPLKEFDAVKHAKLCKNAEVTVPPEGVHELNEVPNFLQNLPPPETFEQLLDRIKSKVVGPVADVQSSPDLDNVNIDEFIGRMQKKIRPVPEPPIPTSSRTPLPQTRSSATNPRKSKVSQAEAVTEEMPAPKRGRGRPPNNPKI</sequence>
<name>A0AC35GHZ7_9BILA</name>